<dbReference type="STRING" id="443144.GM21_0163"/>
<dbReference type="KEGG" id="gem:GM21_0163"/>
<name>C6E8V9_GEOSM</name>
<dbReference type="SUPFAM" id="SSF51735">
    <property type="entry name" value="NAD(P)-binding Rossmann-fold domains"/>
    <property type="match status" value="1"/>
</dbReference>
<dbReference type="InterPro" id="IPR011032">
    <property type="entry name" value="GroES-like_sf"/>
</dbReference>
<dbReference type="CDD" id="cd05280">
    <property type="entry name" value="MDR_yhdh_yhfp"/>
    <property type="match status" value="1"/>
</dbReference>
<dbReference type="SMART" id="SM00829">
    <property type="entry name" value="PKS_ER"/>
    <property type="match status" value="1"/>
</dbReference>
<dbReference type="InterPro" id="IPR013149">
    <property type="entry name" value="ADH-like_C"/>
</dbReference>
<dbReference type="OrthoDB" id="9782155at2"/>
<protein>
    <submittedName>
        <fullName evidence="2">Quinone oxidoreductase, YhdH/YhfP family</fullName>
    </submittedName>
</protein>
<dbReference type="EMBL" id="CP001661">
    <property type="protein sequence ID" value="ACT16248.1"/>
    <property type="molecule type" value="Genomic_DNA"/>
</dbReference>
<accession>C6E8V9</accession>
<dbReference type="HOGENOM" id="CLU_026673_26_3_7"/>
<dbReference type="Gene3D" id="3.90.180.10">
    <property type="entry name" value="Medium-chain alcohol dehydrogenases, catalytic domain"/>
    <property type="match status" value="1"/>
</dbReference>
<dbReference type="InterPro" id="IPR014188">
    <property type="entry name" value="Acrylyl-CoA_reductase_AcuI"/>
</dbReference>
<dbReference type="Gene3D" id="3.40.50.720">
    <property type="entry name" value="NAD(P)-binding Rossmann-like Domain"/>
    <property type="match status" value="1"/>
</dbReference>
<dbReference type="GO" id="GO:0043957">
    <property type="term" value="F:acryloyl-CoA reductase (NADPH) activity"/>
    <property type="evidence" value="ECO:0007669"/>
    <property type="project" value="TreeGrafter"/>
</dbReference>
<feature type="domain" description="Enoyl reductase (ER)" evidence="1">
    <location>
        <begin position="17"/>
        <end position="329"/>
    </location>
</feature>
<dbReference type="InterPro" id="IPR036291">
    <property type="entry name" value="NAD(P)-bd_dom_sf"/>
</dbReference>
<dbReference type="InterPro" id="IPR013154">
    <property type="entry name" value="ADH-like_N"/>
</dbReference>
<dbReference type="InterPro" id="IPR020843">
    <property type="entry name" value="ER"/>
</dbReference>
<dbReference type="Pfam" id="PF08240">
    <property type="entry name" value="ADH_N"/>
    <property type="match status" value="1"/>
</dbReference>
<dbReference type="InterPro" id="IPR051397">
    <property type="entry name" value="Zn-ADH-like_protein"/>
</dbReference>
<dbReference type="SUPFAM" id="SSF50129">
    <property type="entry name" value="GroES-like"/>
    <property type="match status" value="1"/>
</dbReference>
<dbReference type="PANTHER" id="PTHR43677">
    <property type="entry name" value="SHORT-CHAIN DEHYDROGENASE/REDUCTASE"/>
    <property type="match status" value="1"/>
</dbReference>
<dbReference type="AlphaFoldDB" id="C6E8V9"/>
<dbReference type="eggNOG" id="COG0604">
    <property type="taxonomic scope" value="Bacteria"/>
</dbReference>
<dbReference type="PANTHER" id="PTHR43677:SF1">
    <property type="entry name" value="ACRYLYL-COA REDUCTASE ACUI-RELATED"/>
    <property type="match status" value="1"/>
</dbReference>
<gene>
    <name evidence="2" type="ordered locus">GM21_0163</name>
</gene>
<evidence type="ECO:0000259" key="1">
    <source>
        <dbReference type="SMART" id="SM00829"/>
    </source>
</evidence>
<proteinExistence type="predicted"/>
<dbReference type="Pfam" id="PF00107">
    <property type="entry name" value="ADH_zinc_N"/>
    <property type="match status" value="1"/>
</dbReference>
<sequence length="335" mass="35396">MAAERFDALVVEEEAPGSFTRRIKSRSIDELPPGELLVKVRYSSLNYKDALSALGRPGVTKSYPHTPGIDAAGEVVSCSDGAFNCGEKVIVTGFDLGMNTPGGYGQYIRVPSAWGVRLPATLSLKESMAIGTAGLTAGLSLQKLVQAGVRPEHGEILVTGATGGVGSIAVTLLAQAGYQVVAVTGKARETEFLTALGARQVLDRDAFLQNSDRPLLKERWAGVIDVVGGPMLAAAIKSAGYGGVVTCCGLAGSAELPLNVFPFILRGVSLFGVDSAQCPSPARNEVWRLLAGDWKPHRILEQVQEVPLAQLEQRFDAILKGELRGRTVVIVNADD</sequence>
<reference evidence="2" key="1">
    <citation type="submission" date="2009-07" db="EMBL/GenBank/DDBJ databases">
        <title>Complete sequence of Geobacter sp. M21.</title>
        <authorList>
            <consortium name="US DOE Joint Genome Institute"/>
            <person name="Lucas S."/>
            <person name="Copeland A."/>
            <person name="Lapidus A."/>
            <person name="Glavina del Rio T."/>
            <person name="Dalin E."/>
            <person name="Tice H."/>
            <person name="Bruce D."/>
            <person name="Goodwin L."/>
            <person name="Pitluck S."/>
            <person name="Saunders E."/>
            <person name="Brettin T."/>
            <person name="Detter J.C."/>
            <person name="Han C."/>
            <person name="Larimer F."/>
            <person name="Land M."/>
            <person name="Hauser L."/>
            <person name="Kyrpides N."/>
            <person name="Ovchinnikova G."/>
            <person name="Lovley D."/>
        </authorList>
    </citation>
    <scope>NUCLEOTIDE SEQUENCE [LARGE SCALE GENOMIC DNA]</scope>
    <source>
        <strain evidence="2">M21</strain>
    </source>
</reference>
<organism evidence="2">
    <name type="scientific">Geobacter sp. (strain M21)</name>
    <dbReference type="NCBI Taxonomy" id="443144"/>
    <lineage>
        <taxon>Bacteria</taxon>
        <taxon>Pseudomonadati</taxon>
        <taxon>Thermodesulfobacteriota</taxon>
        <taxon>Desulfuromonadia</taxon>
        <taxon>Geobacterales</taxon>
        <taxon>Geobacteraceae</taxon>
        <taxon>Geobacter</taxon>
    </lineage>
</organism>
<evidence type="ECO:0000313" key="2">
    <source>
        <dbReference type="EMBL" id="ACT16248.1"/>
    </source>
</evidence>
<dbReference type="NCBIfam" id="TIGR02823">
    <property type="entry name" value="oxido_YhdH"/>
    <property type="match status" value="1"/>
</dbReference>